<evidence type="ECO:0000313" key="1">
    <source>
        <dbReference type="EMBL" id="MDT0684504.1"/>
    </source>
</evidence>
<accession>A0ABU3DLA7</accession>
<gene>
    <name evidence="1" type="ORF">RM543_17625</name>
</gene>
<proteinExistence type="predicted"/>
<comment type="caution">
    <text evidence="1">The sequence shown here is derived from an EMBL/GenBank/DDBJ whole genome shotgun (WGS) entry which is preliminary data.</text>
</comment>
<dbReference type="Proteomes" id="UP001265259">
    <property type="component" value="Unassembled WGS sequence"/>
</dbReference>
<dbReference type="EMBL" id="JAVRHL010000005">
    <property type="protein sequence ID" value="MDT0684504.1"/>
    <property type="molecule type" value="Genomic_DNA"/>
</dbReference>
<organism evidence="1 2">
    <name type="scientific">Tropicimonas omnivorans</name>
    <dbReference type="NCBI Taxonomy" id="3075590"/>
    <lineage>
        <taxon>Bacteria</taxon>
        <taxon>Pseudomonadati</taxon>
        <taxon>Pseudomonadota</taxon>
        <taxon>Alphaproteobacteria</taxon>
        <taxon>Rhodobacterales</taxon>
        <taxon>Roseobacteraceae</taxon>
        <taxon>Tropicimonas</taxon>
    </lineage>
</organism>
<keyword evidence="2" id="KW-1185">Reference proteome</keyword>
<name>A0ABU3DLA7_9RHOB</name>
<dbReference type="RefSeq" id="WP_311694078.1">
    <property type="nucleotide sequence ID" value="NZ_JAVRHL010000005.1"/>
</dbReference>
<sequence length="172" mass="19266">MAQNLFAANQLPSFKGGVDRGVQRRLLLITFTRTIPLEERVEDIGKRIAAEEPDLLLAWAVEGASRLIRQRNYAIPQSCHEELLEWVLSEDPVAAWVDACVKVVPIVNGGPIIATRDAHLRFQNWALAEGYKPEKLPAINGFVQRVQARVAGIQHKRTSSGRFFVGLTVTQW</sequence>
<protein>
    <submittedName>
        <fullName evidence="1">Uncharacterized protein</fullName>
    </submittedName>
</protein>
<evidence type="ECO:0000313" key="2">
    <source>
        <dbReference type="Proteomes" id="UP001265259"/>
    </source>
</evidence>
<reference evidence="1 2" key="1">
    <citation type="submission" date="2023-09" db="EMBL/GenBank/DDBJ databases">
        <authorList>
            <person name="Rey-Velasco X."/>
        </authorList>
    </citation>
    <scope>NUCLEOTIDE SEQUENCE [LARGE SCALE GENOMIC DNA]</scope>
    <source>
        <strain evidence="1 2">F158</strain>
    </source>
</reference>